<dbReference type="GO" id="GO:0003677">
    <property type="term" value="F:DNA binding"/>
    <property type="evidence" value="ECO:0007669"/>
    <property type="project" value="UniProtKB-KW"/>
</dbReference>
<evidence type="ECO:0000256" key="3">
    <source>
        <dbReference type="ARBA" id="ARBA00023163"/>
    </source>
</evidence>
<organism evidence="5 6">
    <name type="scientific">Ramlibacter agri</name>
    <dbReference type="NCBI Taxonomy" id="2728837"/>
    <lineage>
        <taxon>Bacteria</taxon>
        <taxon>Pseudomonadati</taxon>
        <taxon>Pseudomonadota</taxon>
        <taxon>Betaproteobacteria</taxon>
        <taxon>Burkholderiales</taxon>
        <taxon>Comamonadaceae</taxon>
        <taxon>Ramlibacter</taxon>
    </lineage>
</organism>
<dbReference type="PROSITE" id="PS50949">
    <property type="entry name" value="HTH_GNTR"/>
    <property type="match status" value="1"/>
</dbReference>
<dbReference type="EMBL" id="JABBFX010000001">
    <property type="protein sequence ID" value="NML42264.1"/>
    <property type="molecule type" value="Genomic_DNA"/>
</dbReference>
<sequence length="264" mass="29132">MTMRLNRDQGDLLHKQLFLALREQISRGVYPQGSAIPSEDQLGRLFGVSRITVRRAVTELVDAGWVEKRSGRGTFVLARSDAADAGPPLSLVESFMRRSRQTQARVLELSRRIPPPAIANALQLASQEAAVFVSRLRSIGQVPLLAMDAWIVAEQAVHITVERLRHQGLSETLLAHGARFTQVSQSIDAVAAEPHVASLLQVGIGSPLLRIERLMREAPAKPVMHMTAYLSSKRSTIQAELTADTLEAQEYGQLVHRVGRSKIR</sequence>
<dbReference type="InterPro" id="IPR050679">
    <property type="entry name" value="Bact_HTH_transcr_reg"/>
</dbReference>
<dbReference type="PANTHER" id="PTHR44846:SF1">
    <property type="entry name" value="MANNOSYL-D-GLYCERATE TRANSPORT_METABOLISM SYSTEM REPRESSOR MNGR-RELATED"/>
    <property type="match status" value="1"/>
</dbReference>
<keyword evidence="3" id="KW-0804">Transcription</keyword>
<dbReference type="InterPro" id="IPR028978">
    <property type="entry name" value="Chorismate_lyase_/UTRA_dom_sf"/>
</dbReference>
<dbReference type="SUPFAM" id="SSF46785">
    <property type="entry name" value="Winged helix' DNA-binding domain"/>
    <property type="match status" value="1"/>
</dbReference>
<dbReference type="SMART" id="SM00866">
    <property type="entry name" value="UTRA"/>
    <property type="match status" value="1"/>
</dbReference>
<name>A0A848GV87_9BURK</name>
<dbReference type="InterPro" id="IPR011663">
    <property type="entry name" value="UTRA"/>
</dbReference>
<dbReference type="Proteomes" id="UP000541185">
    <property type="component" value="Unassembled WGS sequence"/>
</dbReference>
<dbReference type="SMART" id="SM00345">
    <property type="entry name" value="HTH_GNTR"/>
    <property type="match status" value="1"/>
</dbReference>
<keyword evidence="6" id="KW-1185">Reference proteome</keyword>
<dbReference type="Pfam" id="PF07702">
    <property type="entry name" value="UTRA"/>
    <property type="match status" value="1"/>
</dbReference>
<evidence type="ECO:0000256" key="2">
    <source>
        <dbReference type="ARBA" id="ARBA00023125"/>
    </source>
</evidence>
<evidence type="ECO:0000313" key="5">
    <source>
        <dbReference type="EMBL" id="NML42264.1"/>
    </source>
</evidence>
<dbReference type="InterPro" id="IPR000524">
    <property type="entry name" value="Tscrpt_reg_HTH_GntR"/>
</dbReference>
<keyword evidence="1" id="KW-0805">Transcription regulation</keyword>
<gene>
    <name evidence="5" type="ORF">HHL11_00790</name>
</gene>
<dbReference type="PANTHER" id="PTHR44846">
    <property type="entry name" value="MANNOSYL-D-GLYCERATE TRANSPORT/METABOLISM SYSTEM REPRESSOR MNGR-RELATED"/>
    <property type="match status" value="1"/>
</dbReference>
<dbReference type="Pfam" id="PF00392">
    <property type="entry name" value="GntR"/>
    <property type="match status" value="1"/>
</dbReference>
<dbReference type="Gene3D" id="3.40.1410.10">
    <property type="entry name" value="Chorismate lyase-like"/>
    <property type="match status" value="1"/>
</dbReference>
<protein>
    <submittedName>
        <fullName evidence="5">GntR family transcriptional regulator</fullName>
    </submittedName>
</protein>
<dbReference type="InterPro" id="IPR036388">
    <property type="entry name" value="WH-like_DNA-bd_sf"/>
</dbReference>
<evidence type="ECO:0000256" key="1">
    <source>
        <dbReference type="ARBA" id="ARBA00023015"/>
    </source>
</evidence>
<dbReference type="GO" id="GO:0045892">
    <property type="term" value="P:negative regulation of DNA-templated transcription"/>
    <property type="evidence" value="ECO:0007669"/>
    <property type="project" value="TreeGrafter"/>
</dbReference>
<dbReference type="InterPro" id="IPR036390">
    <property type="entry name" value="WH_DNA-bd_sf"/>
</dbReference>
<dbReference type="CDD" id="cd07377">
    <property type="entry name" value="WHTH_GntR"/>
    <property type="match status" value="1"/>
</dbReference>
<accession>A0A848GV87</accession>
<dbReference type="Gene3D" id="1.10.10.10">
    <property type="entry name" value="Winged helix-like DNA-binding domain superfamily/Winged helix DNA-binding domain"/>
    <property type="match status" value="1"/>
</dbReference>
<dbReference type="SUPFAM" id="SSF64288">
    <property type="entry name" value="Chorismate lyase-like"/>
    <property type="match status" value="1"/>
</dbReference>
<dbReference type="PRINTS" id="PR00035">
    <property type="entry name" value="HTHGNTR"/>
</dbReference>
<reference evidence="5 6" key="1">
    <citation type="submission" date="2020-04" db="EMBL/GenBank/DDBJ databases">
        <title>Ramlibacter sp. G-1-2-2 isolated from soil.</title>
        <authorList>
            <person name="Dahal R.H."/>
        </authorList>
    </citation>
    <scope>NUCLEOTIDE SEQUENCE [LARGE SCALE GENOMIC DNA]</scope>
    <source>
        <strain evidence="5 6">G-1-2-2</strain>
    </source>
</reference>
<dbReference type="GO" id="GO:0003700">
    <property type="term" value="F:DNA-binding transcription factor activity"/>
    <property type="evidence" value="ECO:0007669"/>
    <property type="project" value="InterPro"/>
</dbReference>
<dbReference type="RefSeq" id="WP_169416483.1">
    <property type="nucleotide sequence ID" value="NZ_JABBFX010000001.1"/>
</dbReference>
<proteinExistence type="predicted"/>
<comment type="caution">
    <text evidence="5">The sequence shown here is derived from an EMBL/GenBank/DDBJ whole genome shotgun (WGS) entry which is preliminary data.</text>
</comment>
<keyword evidence="2" id="KW-0238">DNA-binding</keyword>
<evidence type="ECO:0000313" key="6">
    <source>
        <dbReference type="Proteomes" id="UP000541185"/>
    </source>
</evidence>
<dbReference type="AlphaFoldDB" id="A0A848GV87"/>
<evidence type="ECO:0000259" key="4">
    <source>
        <dbReference type="PROSITE" id="PS50949"/>
    </source>
</evidence>
<feature type="domain" description="HTH gntR-type" evidence="4">
    <location>
        <begin position="11"/>
        <end position="79"/>
    </location>
</feature>